<protein>
    <submittedName>
        <fullName evidence="1">Uncharacterized protein</fullName>
    </submittedName>
</protein>
<name>A0A0A9ESI6_ARUDO</name>
<accession>A0A0A9ESI6</accession>
<reference evidence="1" key="2">
    <citation type="journal article" date="2015" name="Data Brief">
        <title>Shoot transcriptome of the giant reed, Arundo donax.</title>
        <authorList>
            <person name="Barrero R.A."/>
            <person name="Guerrero F.D."/>
            <person name="Moolhuijzen P."/>
            <person name="Goolsby J.A."/>
            <person name="Tidwell J."/>
            <person name="Bellgard S.E."/>
            <person name="Bellgard M.I."/>
        </authorList>
    </citation>
    <scope>NUCLEOTIDE SEQUENCE</scope>
    <source>
        <tissue evidence="1">Shoot tissue taken approximately 20 cm above the soil surface</tissue>
    </source>
</reference>
<reference evidence="1" key="1">
    <citation type="submission" date="2014-09" db="EMBL/GenBank/DDBJ databases">
        <authorList>
            <person name="Magalhaes I.L.F."/>
            <person name="Oliveira U."/>
            <person name="Santos F.R."/>
            <person name="Vidigal T.H.D.A."/>
            <person name="Brescovit A.D."/>
            <person name="Santos A.J."/>
        </authorList>
    </citation>
    <scope>NUCLEOTIDE SEQUENCE</scope>
    <source>
        <tissue evidence="1">Shoot tissue taken approximately 20 cm above the soil surface</tissue>
    </source>
</reference>
<organism evidence="1">
    <name type="scientific">Arundo donax</name>
    <name type="common">Giant reed</name>
    <name type="synonym">Donax arundinaceus</name>
    <dbReference type="NCBI Taxonomy" id="35708"/>
    <lineage>
        <taxon>Eukaryota</taxon>
        <taxon>Viridiplantae</taxon>
        <taxon>Streptophyta</taxon>
        <taxon>Embryophyta</taxon>
        <taxon>Tracheophyta</taxon>
        <taxon>Spermatophyta</taxon>
        <taxon>Magnoliopsida</taxon>
        <taxon>Liliopsida</taxon>
        <taxon>Poales</taxon>
        <taxon>Poaceae</taxon>
        <taxon>PACMAD clade</taxon>
        <taxon>Arundinoideae</taxon>
        <taxon>Arundineae</taxon>
        <taxon>Arundo</taxon>
    </lineage>
</organism>
<dbReference type="EMBL" id="GBRH01197040">
    <property type="protein sequence ID" value="JAE00856.1"/>
    <property type="molecule type" value="Transcribed_RNA"/>
</dbReference>
<evidence type="ECO:0000313" key="1">
    <source>
        <dbReference type="EMBL" id="JAE00856.1"/>
    </source>
</evidence>
<proteinExistence type="predicted"/>
<dbReference type="AlphaFoldDB" id="A0A0A9ESI6"/>
<sequence>MPRSLSYSSKSRHPRLTLSRASLCQIMHRWTASSARSAITSLGWLRR</sequence>